<keyword evidence="1" id="KW-0472">Membrane</keyword>
<keyword evidence="4" id="KW-1185">Reference proteome</keyword>
<sequence length="226" mass="24837">MAPRSSPPMTAWPQPSRTTRRLCAAREIRRAKTPADSPPRRGESALSYRNRRFAAVSGIDFYFFVQGGIPLSSFLSKDRLIGLFCFAFAGYVWYEAGTFPTSDFDAVGPTLYPRFLATVIGLAALIISLKAKPENAAGASRPKYGSFLYVILLSIAYAALLNPLGFIPTTVLFLLCMVIYFDPSEMKVRLRNAALYAVLFSVFLYLFFAKLLGVLLPGGVLHGLLG</sequence>
<feature type="transmembrane region" description="Helical" evidence="1">
    <location>
        <begin position="166"/>
        <end position="181"/>
    </location>
</feature>
<dbReference type="EMBL" id="VUNH01000004">
    <property type="protein sequence ID" value="MST55422.1"/>
    <property type="molecule type" value="Genomic_DNA"/>
</dbReference>
<keyword evidence="1" id="KW-1133">Transmembrane helix</keyword>
<evidence type="ECO:0000313" key="4">
    <source>
        <dbReference type="Proteomes" id="UP000473699"/>
    </source>
</evidence>
<feature type="transmembrane region" description="Helical" evidence="1">
    <location>
        <begin position="111"/>
        <end position="131"/>
    </location>
</feature>
<evidence type="ECO:0000256" key="1">
    <source>
        <dbReference type="SAM" id="Phobius"/>
    </source>
</evidence>
<evidence type="ECO:0000313" key="3">
    <source>
        <dbReference type="EMBL" id="MST55422.1"/>
    </source>
</evidence>
<reference evidence="3 4" key="1">
    <citation type="submission" date="2019-08" db="EMBL/GenBank/DDBJ databases">
        <title>In-depth cultivation of the pig gut microbiome towards novel bacterial diversity and tailored functional studies.</title>
        <authorList>
            <person name="Wylensek D."/>
            <person name="Hitch T.C.A."/>
            <person name="Clavel T."/>
        </authorList>
    </citation>
    <scope>NUCLEOTIDE SEQUENCE [LARGE SCALE GENOMIC DNA]</scope>
    <source>
        <strain evidence="3 4">SM-530-WT-4B</strain>
    </source>
</reference>
<organism evidence="3 4">
    <name type="scientific">Pyramidobacter porci</name>
    <dbReference type="NCBI Taxonomy" id="2605789"/>
    <lineage>
        <taxon>Bacteria</taxon>
        <taxon>Thermotogati</taxon>
        <taxon>Synergistota</taxon>
        <taxon>Synergistia</taxon>
        <taxon>Synergistales</taxon>
        <taxon>Dethiosulfovibrionaceae</taxon>
        <taxon>Pyramidobacter</taxon>
    </lineage>
</organism>
<evidence type="ECO:0000259" key="2">
    <source>
        <dbReference type="Pfam" id="PF07331"/>
    </source>
</evidence>
<feature type="domain" description="DUF1468" evidence="2">
    <location>
        <begin position="80"/>
        <end position="217"/>
    </location>
</feature>
<feature type="transmembrane region" description="Helical" evidence="1">
    <location>
        <begin position="143"/>
        <end position="160"/>
    </location>
</feature>
<name>A0A6L5YCZ5_9BACT</name>
<comment type="caution">
    <text evidence="3">The sequence shown here is derived from an EMBL/GenBank/DDBJ whole genome shotgun (WGS) entry which is preliminary data.</text>
</comment>
<keyword evidence="1" id="KW-0812">Transmembrane</keyword>
<protein>
    <submittedName>
        <fullName evidence="3">Tripartite tricarboxylate transporter TctB family protein</fullName>
    </submittedName>
</protein>
<feature type="transmembrane region" description="Helical" evidence="1">
    <location>
        <begin position="80"/>
        <end position="99"/>
    </location>
</feature>
<gene>
    <name evidence="3" type="ORF">FYJ74_05160</name>
</gene>
<feature type="transmembrane region" description="Helical" evidence="1">
    <location>
        <begin position="193"/>
        <end position="216"/>
    </location>
</feature>
<proteinExistence type="predicted"/>
<dbReference type="InterPro" id="IPR009936">
    <property type="entry name" value="DUF1468"/>
</dbReference>
<dbReference type="AlphaFoldDB" id="A0A6L5YCZ5"/>
<dbReference type="Pfam" id="PF07331">
    <property type="entry name" value="TctB"/>
    <property type="match status" value="1"/>
</dbReference>
<dbReference type="Proteomes" id="UP000473699">
    <property type="component" value="Unassembled WGS sequence"/>
</dbReference>
<accession>A0A6L5YCZ5</accession>